<dbReference type="EMBL" id="AP011768">
    <property type="protein sequence ID" value="BAL57170.1"/>
    <property type="molecule type" value="Genomic_DNA"/>
</dbReference>
<organism evidence="1">
    <name type="scientific">uncultured Planctomycetota bacterium</name>
    <dbReference type="NCBI Taxonomy" id="120965"/>
    <lineage>
        <taxon>Bacteria</taxon>
        <taxon>Pseudomonadati</taxon>
        <taxon>Planctomycetota</taxon>
        <taxon>environmental samples</taxon>
    </lineage>
</organism>
<reference evidence="1" key="2">
    <citation type="journal article" date="2012" name="PLoS ONE">
        <title>A Deeply Branching Thermophilic Bacterium with an Ancient Acetyl-CoA Pathway Dominates a Subsurface Ecosystem.</title>
        <authorList>
            <person name="Takami H."/>
            <person name="Noguchi H."/>
            <person name="Takaki Y."/>
            <person name="Uchiyama I."/>
            <person name="Toyoda A."/>
            <person name="Nishi S."/>
            <person name="Chee G.-J."/>
            <person name="Arai W."/>
            <person name="Nunoura T."/>
            <person name="Itoh T."/>
            <person name="Hattori M."/>
            <person name="Takai K."/>
        </authorList>
    </citation>
    <scope>NUCLEOTIDE SEQUENCE</scope>
</reference>
<reference evidence="1" key="1">
    <citation type="journal article" date="2005" name="Environ. Microbiol.">
        <title>Genetic and functional properties of uncultivated thermophilic crenarchaeotes from a subsurface gold mine as revealed by analysis of genome fragments.</title>
        <authorList>
            <person name="Nunoura T."/>
            <person name="Hirayama H."/>
            <person name="Takami H."/>
            <person name="Oida H."/>
            <person name="Nishi S."/>
            <person name="Shimamura S."/>
            <person name="Suzuki Y."/>
            <person name="Inagaki F."/>
            <person name="Takai K."/>
            <person name="Nealson K.H."/>
            <person name="Horikoshi K."/>
        </authorList>
    </citation>
    <scope>NUCLEOTIDE SEQUENCE</scope>
</reference>
<accession>H5SLY4</accession>
<name>H5SLY4_9BACT</name>
<proteinExistence type="predicted"/>
<evidence type="ECO:0000313" key="1">
    <source>
        <dbReference type="EMBL" id="BAL57170.1"/>
    </source>
</evidence>
<dbReference type="AlphaFoldDB" id="H5SLY4"/>
<sequence>MSSTLLAPVLEREEYIEQAYFFRTLAERLREGVPAQMALLQIRDELLTTTRLPWAVEFLATELKHSGQLGSGMKRLIHYFTPFQAFVMTKAEEEGVRFSLDHALKVLEGEARYRSENPTPAGLFVYEFEVLARCQLGYQNGLDCMEQDSFFDEDWRQFIETVRRSMSEVEFADLIYLYSEQYIQDQQRAGREGPFPRPLFGLKEGRIAKASHGRDPLYLFAALQRQLGYPEVPRLRLPTEQRGVLQMLEHKVRELELRLRLLEGEVRGQVEVIQALGKPETAESSLEWLKRLDNEE</sequence>
<gene>
    <name evidence="1" type="ORF">HGMM_F48A06C13</name>
</gene>
<protein>
    <submittedName>
        <fullName evidence="1">Hypothetical conserved protein</fullName>
    </submittedName>
</protein>